<organism evidence="1">
    <name type="scientific">Zea mays</name>
    <name type="common">Maize</name>
    <dbReference type="NCBI Taxonomy" id="4577"/>
    <lineage>
        <taxon>Eukaryota</taxon>
        <taxon>Viridiplantae</taxon>
        <taxon>Streptophyta</taxon>
        <taxon>Embryophyta</taxon>
        <taxon>Tracheophyta</taxon>
        <taxon>Spermatophyta</taxon>
        <taxon>Magnoliopsida</taxon>
        <taxon>Liliopsida</taxon>
        <taxon>Poales</taxon>
        <taxon>Poaceae</taxon>
        <taxon>PACMAD clade</taxon>
        <taxon>Panicoideae</taxon>
        <taxon>Andropogonodae</taxon>
        <taxon>Andropogoneae</taxon>
        <taxon>Tripsacinae</taxon>
        <taxon>Zea</taxon>
    </lineage>
</organism>
<dbReference type="InParanoid" id="A0A1Q0Z2G0"/>
<reference evidence="1" key="1">
    <citation type="submission" date="2015-12" db="EMBL/GenBank/DDBJ databases">
        <title>Update maize B73 reference genome by single molecule sequencing technologies.</title>
        <authorList>
            <consortium name="Maize Genome Sequencing Project"/>
            <person name="Ware D."/>
        </authorList>
    </citation>
    <scope>NUCLEOTIDE SEQUENCE</scope>
    <source>
        <tissue evidence="1">Seedling</tissue>
    </source>
</reference>
<dbReference type="PANTHER" id="PTHR31365:SF12">
    <property type="entry name" value="OS01G0179300 PROTEIN"/>
    <property type="match status" value="1"/>
</dbReference>
<dbReference type="EMBL" id="CM000780">
    <property type="protein sequence ID" value="AQK58664.1"/>
    <property type="molecule type" value="Genomic_DNA"/>
</dbReference>
<dbReference type="PANTHER" id="PTHR31365">
    <property type="entry name" value="EXPRESSED PROTEIN"/>
    <property type="match status" value="1"/>
</dbReference>
<dbReference type="STRING" id="4577.A0A1Q0Z2G0"/>
<proteinExistence type="predicted"/>
<protein>
    <submittedName>
        <fullName evidence="1">Uncharacterized protein</fullName>
    </submittedName>
</protein>
<dbReference type="ExpressionAtlas" id="A0A1Q0Z2G0">
    <property type="expression patterns" value="baseline"/>
</dbReference>
<gene>
    <name evidence="1" type="ORF">ZEAMMB73_Zm00001d053077</name>
</gene>
<dbReference type="AlphaFoldDB" id="A0A1Q0Z2G0"/>
<sequence>MYFCICCRTLRVMMRTLILRLMMELRMNLKHDAEDAPAEPAIKKAMALAAPPKDTERQLSKKEMKKKELAKLDVVLAELGLSRIRAALHRMLRTKVPTRLVIQRKRKMLLPLPRARPPRRRKEG</sequence>
<evidence type="ECO:0000313" key="1">
    <source>
        <dbReference type="EMBL" id="AQK58664.1"/>
    </source>
</evidence>
<name>A0A1Q0Z2G0_MAIZE</name>
<accession>A0A1Q0Z2G0</accession>